<feature type="region of interest" description="Disordered" evidence="1">
    <location>
        <begin position="61"/>
        <end position="170"/>
    </location>
</feature>
<comment type="caution">
    <text evidence="2">The sequence shown here is derived from an EMBL/GenBank/DDBJ whole genome shotgun (WGS) entry which is preliminary data.</text>
</comment>
<dbReference type="EMBL" id="JANIEX010000239">
    <property type="protein sequence ID" value="KAJ3570411.1"/>
    <property type="molecule type" value="Genomic_DNA"/>
</dbReference>
<feature type="region of interest" description="Disordered" evidence="1">
    <location>
        <begin position="1024"/>
        <end position="1050"/>
    </location>
</feature>
<sequence length="1050" mass="119228">MPKDTNKQKEYWCECRERCGGIRTLLGRSAWYEHNPKNANTIQNQQVKRAIRNEKRLEAQAARQLEKGKSKAPNKGKGKGKGKEQARPEATAPYMPEIPLAGPSTQRNPPLPHFQQDPDPCFQFEPMYEQDLSPFDEPHEDMDTRGDDGHGAESAAPHNEDHHVTAQVDEPEEVLVEIDFDIPGGDDNITMEKTCKTTLQFINLLRSATLETSGLSEDEIYHIDNPRSRVLPDVKKKPWLEYALKIFIALRNSPKNLYDAIHTAAITTFPDIDFPSYSQVNKLTNCVNGVAPIFHDMCRSSCIAFTGPFENLDNCPDCGPSLQAFYAGKDSAEAMQYRADRTRELFMEFSAENGSPLQPDVLDDFLSGEAYLKATEEGRISSADTLLMFSIDGAQLYRYRLSDVWIYIWVVMDIAPDKRYKKKYVIPGGIIPGPNKPKNLESFVFPGLYHIAALQKRQGNLRIYDSFRNEERSTCPKVLFATADTIAMTSICGSTGHTGARGCRKSCGQRGRHCTGKPTYYPALKRPDDFHVPGSDFPDIDLRTRKPPSQAHYNNSINTILRTRPGAPYERAKKETGFTKPSLFLGVDSPFGVPALFPIDDMHLVALNLPDLVLPLWRKQTNSINCHPNDDVQTWDWATLVGDTWTDHGKKVVSFRQYLPSSYERPPRNPVEKLNSGYKASEFLVYFYGYLPILLPGILPEKYLTHFYKLVRAVRLFLQASITPAELEEARELAIQYVEEYEDLYVQRKSERLHFVRPCVHVFSHTAEEIAKLGPLRAYAQWTIERMIGILEANLRLHSNAFSNMQHIAIRYVAMNGLIAQMPELVVEKSLMDSPPAPSWSFEAGSGYRLLHPHDQHVTAMEPNEAAAFRRYFTCDYDDVFVRRSTRLQIPRTHVARSRLREHSSNKTTSRIVKIIHGNDTFFAEVLYYFQTQPKFIDVGVNEHRDPEVERGAFAMVSLFSDPDPQYLQETFNVLCICYHKPDEVLAVFPVHSIRAVVAALPFGTSGDYWYILEELGLDVSQWTGSAPTDKNDDDVQSEHGEDEDDEEGV</sequence>
<evidence type="ECO:0008006" key="4">
    <source>
        <dbReference type="Google" id="ProtNLM"/>
    </source>
</evidence>
<dbReference type="Proteomes" id="UP001213000">
    <property type="component" value="Unassembled WGS sequence"/>
</dbReference>
<keyword evidence="3" id="KW-1185">Reference proteome</keyword>
<dbReference type="PANTHER" id="PTHR46579:SF1">
    <property type="entry name" value="F5_8 TYPE C DOMAIN-CONTAINING PROTEIN"/>
    <property type="match status" value="1"/>
</dbReference>
<dbReference type="PANTHER" id="PTHR46579">
    <property type="entry name" value="F5/8 TYPE C DOMAIN-CONTAINING PROTEIN-RELATED"/>
    <property type="match status" value="1"/>
</dbReference>
<organism evidence="2 3">
    <name type="scientific">Leucocoprinus birnbaumii</name>
    <dbReference type="NCBI Taxonomy" id="56174"/>
    <lineage>
        <taxon>Eukaryota</taxon>
        <taxon>Fungi</taxon>
        <taxon>Dikarya</taxon>
        <taxon>Basidiomycota</taxon>
        <taxon>Agaricomycotina</taxon>
        <taxon>Agaricomycetes</taxon>
        <taxon>Agaricomycetidae</taxon>
        <taxon>Agaricales</taxon>
        <taxon>Agaricineae</taxon>
        <taxon>Agaricaceae</taxon>
        <taxon>Leucocoprinus</taxon>
    </lineage>
</organism>
<feature type="compositionally biased region" description="Acidic residues" evidence="1">
    <location>
        <begin position="1032"/>
        <end position="1050"/>
    </location>
</feature>
<proteinExistence type="predicted"/>
<reference evidence="2" key="1">
    <citation type="submission" date="2022-07" db="EMBL/GenBank/DDBJ databases">
        <title>Genome Sequence of Leucocoprinus birnbaumii.</title>
        <authorList>
            <person name="Buettner E."/>
        </authorList>
    </citation>
    <scope>NUCLEOTIDE SEQUENCE</scope>
    <source>
        <strain evidence="2">VT141</strain>
    </source>
</reference>
<name>A0AAD5VW42_9AGAR</name>
<dbReference type="AlphaFoldDB" id="A0AAD5VW42"/>
<protein>
    <recommendedName>
        <fullName evidence="4">Transposase family Tnp2 protein</fullName>
    </recommendedName>
</protein>
<evidence type="ECO:0000256" key="1">
    <source>
        <dbReference type="SAM" id="MobiDB-lite"/>
    </source>
</evidence>
<evidence type="ECO:0000313" key="3">
    <source>
        <dbReference type="Proteomes" id="UP001213000"/>
    </source>
</evidence>
<accession>A0AAD5VW42</accession>
<feature type="compositionally biased region" description="Basic residues" evidence="1">
    <location>
        <begin position="70"/>
        <end position="80"/>
    </location>
</feature>
<evidence type="ECO:0000313" key="2">
    <source>
        <dbReference type="EMBL" id="KAJ3570411.1"/>
    </source>
</evidence>
<gene>
    <name evidence="2" type="ORF">NP233_g4419</name>
</gene>
<feature type="compositionally biased region" description="Basic and acidic residues" evidence="1">
    <location>
        <begin position="141"/>
        <end position="151"/>
    </location>
</feature>